<dbReference type="InterPro" id="IPR026055">
    <property type="entry name" value="FAR"/>
</dbReference>
<dbReference type="EMBL" id="AP028919">
    <property type="protein sequence ID" value="BES99817.1"/>
    <property type="molecule type" value="Genomic_DNA"/>
</dbReference>
<protein>
    <recommendedName>
        <fullName evidence="4">Fatty acyl-CoA reductase</fullName>
        <ecNumber evidence="4">1.2.1.84</ecNumber>
    </recommendedName>
</protein>
<keyword evidence="8" id="KW-1185">Reference proteome</keyword>
<feature type="domain" description="Thioester reductase (TE)" evidence="6">
    <location>
        <begin position="17"/>
        <end position="286"/>
    </location>
</feature>
<evidence type="ECO:0000313" key="8">
    <source>
        <dbReference type="Proteomes" id="UP001307889"/>
    </source>
</evidence>
<dbReference type="InterPro" id="IPR036291">
    <property type="entry name" value="NAD(P)-bd_dom_sf"/>
</dbReference>
<dbReference type="Gene3D" id="3.40.50.720">
    <property type="entry name" value="NAD(P)-binding Rossmann-like Domain"/>
    <property type="match status" value="1"/>
</dbReference>
<evidence type="ECO:0000259" key="5">
    <source>
        <dbReference type="Pfam" id="PF03015"/>
    </source>
</evidence>
<reference evidence="7 8" key="1">
    <citation type="submission" date="2023-09" db="EMBL/GenBank/DDBJ databases">
        <title>Nesidiocoris tenuis whole genome shotgun sequence.</title>
        <authorList>
            <person name="Shibata T."/>
            <person name="Shimoda M."/>
            <person name="Kobayashi T."/>
            <person name="Uehara T."/>
        </authorList>
    </citation>
    <scope>NUCLEOTIDE SEQUENCE [LARGE SCALE GENOMIC DNA]</scope>
    <source>
        <strain evidence="7 8">Japan</strain>
    </source>
</reference>
<dbReference type="Pfam" id="PF03015">
    <property type="entry name" value="Sterile"/>
    <property type="match status" value="1"/>
</dbReference>
<dbReference type="InterPro" id="IPR033640">
    <property type="entry name" value="FAR_C"/>
</dbReference>
<evidence type="ECO:0000256" key="3">
    <source>
        <dbReference type="ARBA" id="ARBA00023098"/>
    </source>
</evidence>
<dbReference type="PANTHER" id="PTHR11011:SF60">
    <property type="entry name" value="FATTY ACYL-COA REDUCTASE-RELATED"/>
    <property type="match status" value="1"/>
</dbReference>
<keyword evidence="4" id="KW-0560">Oxidoreductase</keyword>
<keyword evidence="4" id="KW-0521">NADP</keyword>
<evidence type="ECO:0000313" key="7">
    <source>
        <dbReference type="EMBL" id="BES99817.1"/>
    </source>
</evidence>
<keyword evidence="2 4" id="KW-0444">Lipid biosynthesis</keyword>
<feature type="transmembrane region" description="Helical" evidence="4">
    <location>
        <begin position="352"/>
        <end position="376"/>
    </location>
</feature>
<dbReference type="Proteomes" id="UP001307889">
    <property type="component" value="Chromosome 11"/>
</dbReference>
<evidence type="ECO:0000256" key="1">
    <source>
        <dbReference type="ARBA" id="ARBA00005928"/>
    </source>
</evidence>
<proteinExistence type="inferred from homology"/>
<keyword evidence="4" id="KW-0812">Transmembrane</keyword>
<dbReference type="SUPFAM" id="SSF51735">
    <property type="entry name" value="NAD(P)-binding Rossmann-fold domains"/>
    <property type="match status" value="1"/>
</dbReference>
<dbReference type="Pfam" id="PF07993">
    <property type="entry name" value="NAD_binding_4"/>
    <property type="match status" value="1"/>
</dbReference>
<keyword evidence="4" id="KW-1133">Transmembrane helix</keyword>
<dbReference type="EC" id="1.2.1.84" evidence="4"/>
<accession>A0ABN7BAH6</accession>
<comment type="catalytic activity">
    <reaction evidence="4">
        <text>a long-chain fatty acyl-CoA + 2 NADPH + 2 H(+) = a long-chain primary fatty alcohol + 2 NADP(+) + CoA</text>
        <dbReference type="Rhea" id="RHEA:52716"/>
        <dbReference type="ChEBI" id="CHEBI:15378"/>
        <dbReference type="ChEBI" id="CHEBI:57287"/>
        <dbReference type="ChEBI" id="CHEBI:57783"/>
        <dbReference type="ChEBI" id="CHEBI:58349"/>
        <dbReference type="ChEBI" id="CHEBI:77396"/>
        <dbReference type="ChEBI" id="CHEBI:83139"/>
        <dbReference type="EC" id="1.2.1.84"/>
    </reaction>
</comment>
<feature type="domain" description="Fatty acyl-CoA reductase C-terminal" evidence="5">
    <location>
        <begin position="362"/>
        <end position="455"/>
    </location>
</feature>
<sequence length="499" mass="57304">MSQLDIRKAFDGETVFLTGFTGFVGKVLTEKILRSCPNVGHIYVLMREKKGKSIEERLDEILQDPLFSILGKIEPKFRHKITPLPGDCALPELGLTPEDKKLLINEVSIVFHGAATVKFDEQLKTAFNINIRGTREMLDLAREMTNLKGFIHVSTAYANSHVNHIEEKLYDCPIEVTKLEEMVNTMDENVLYTLQPKLLGDWPNTYAYTKSIAEHVVNDYGRGIPRIIFRPAIVVGTDREPVIGWTDNVYGPTGIVVGAGCGLLHSIYCDLSMIANIVPVDYVVSALIASAAAVVNDQPKNGREVVKIYNYVSSVDNPLQWREFKRLIELHGAAVPPIKAIWCYFLTTHRIWAFHLICTLLFHYLPALIMDTITFITRADNPNMYRIYKKIDKYSEVLSSFSMRTWIFTNDNVNSLLQRLNKEDRAEFDFDISHLDWNKFFYNYIRGLRVYLLKDGWETLPQASTKWRRFQIAHQVIKYVSLLLLLRLAWVLTSPFIFN</sequence>
<organism evidence="7 8">
    <name type="scientific">Nesidiocoris tenuis</name>
    <dbReference type="NCBI Taxonomy" id="355587"/>
    <lineage>
        <taxon>Eukaryota</taxon>
        <taxon>Metazoa</taxon>
        <taxon>Ecdysozoa</taxon>
        <taxon>Arthropoda</taxon>
        <taxon>Hexapoda</taxon>
        <taxon>Insecta</taxon>
        <taxon>Pterygota</taxon>
        <taxon>Neoptera</taxon>
        <taxon>Paraneoptera</taxon>
        <taxon>Hemiptera</taxon>
        <taxon>Heteroptera</taxon>
        <taxon>Panheteroptera</taxon>
        <taxon>Cimicomorpha</taxon>
        <taxon>Miridae</taxon>
        <taxon>Dicyphina</taxon>
        <taxon>Nesidiocoris</taxon>
    </lineage>
</organism>
<name>A0ABN7BAH6_9HEMI</name>
<evidence type="ECO:0000256" key="4">
    <source>
        <dbReference type="RuleBase" id="RU363097"/>
    </source>
</evidence>
<evidence type="ECO:0000256" key="2">
    <source>
        <dbReference type="ARBA" id="ARBA00022516"/>
    </source>
</evidence>
<keyword evidence="4" id="KW-0472">Membrane</keyword>
<feature type="transmembrane region" description="Helical" evidence="4">
    <location>
        <begin position="476"/>
        <end position="498"/>
    </location>
</feature>
<gene>
    <name evidence="7" type="ORF">NTJ_12634</name>
</gene>
<dbReference type="CDD" id="cd09071">
    <property type="entry name" value="FAR_C"/>
    <property type="match status" value="1"/>
</dbReference>
<comment type="function">
    <text evidence="4">Catalyzes the reduction of fatty acyl-CoA to fatty alcohols.</text>
</comment>
<dbReference type="CDD" id="cd05236">
    <property type="entry name" value="FAR-N_SDR_e"/>
    <property type="match status" value="1"/>
</dbReference>
<dbReference type="PANTHER" id="PTHR11011">
    <property type="entry name" value="MALE STERILITY PROTEIN 2-RELATED"/>
    <property type="match status" value="1"/>
</dbReference>
<comment type="similarity">
    <text evidence="1 4">Belongs to the fatty acyl-CoA reductase family.</text>
</comment>
<dbReference type="InterPro" id="IPR013120">
    <property type="entry name" value="FAR_NAD-bd"/>
</dbReference>
<evidence type="ECO:0000259" key="6">
    <source>
        <dbReference type="Pfam" id="PF07993"/>
    </source>
</evidence>
<keyword evidence="3 4" id="KW-0443">Lipid metabolism</keyword>